<dbReference type="PANTHER" id="PTHR46594:SF4">
    <property type="entry name" value="P-TYPE CATION-TRANSPORTING ATPASE"/>
    <property type="match status" value="1"/>
</dbReference>
<sequence length="200" mass="21127">AVEGGFKDVPGVKHFSISLLSERAVIEHDPTLLSAEQIAEIIEDRGFDAEIVDTGKTDKATKAPERTTNIAVTTVAIEGMTCGACTSAVEGGFEGLAGVLKYNTSLLAERAVITHDVTKLSPEQILETIDDRGFDAAAQALEPSLLALPGIDSASVSLATSRLTVTHQPDVIGLRWIVEAVEAHVLNALVADNRDNNAQL</sequence>
<dbReference type="Pfam" id="PF00403">
    <property type="entry name" value="HMA"/>
    <property type="match status" value="2"/>
</dbReference>
<dbReference type="AlphaFoldDB" id="A0A8T1GYF8"/>
<feature type="domain" description="HMA" evidence="2">
    <location>
        <begin position="71"/>
        <end position="137"/>
    </location>
</feature>
<dbReference type="Gene3D" id="3.30.70.100">
    <property type="match status" value="3"/>
</dbReference>
<dbReference type="PANTHER" id="PTHR46594">
    <property type="entry name" value="P-TYPE CATION-TRANSPORTING ATPASE"/>
    <property type="match status" value="1"/>
</dbReference>
<protein>
    <recommendedName>
        <fullName evidence="2">HMA domain-containing protein</fullName>
    </recommendedName>
</protein>
<reference evidence="3" key="1">
    <citation type="submission" date="2018-05" db="EMBL/GenBank/DDBJ databases">
        <title>Effector identification in a new, highly contiguous assembly of the strawberry crown rot pathogen Phytophthora cactorum.</title>
        <authorList>
            <person name="Armitage A.D."/>
            <person name="Nellist C.F."/>
            <person name="Bates H."/>
            <person name="Vickerstaff R.J."/>
            <person name="Harrison R.J."/>
        </authorList>
    </citation>
    <scope>NUCLEOTIDE SEQUENCE</scope>
    <source>
        <strain evidence="3">P421</strain>
    </source>
</reference>
<accession>A0A8T1GYF8</accession>
<feature type="non-terminal residue" evidence="3">
    <location>
        <position position="1"/>
    </location>
</feature>
<dbReference type="EMBL" id="RCMV01004457">
    <property type="protein sequence ID" value="KAG3194862.1"/>
    <property type="molecule type" value="Genomic_DNA"/>
</dbReference>
<comment type="caution">
    <text evidence="3">The sequence shown here is derived from an EMBL/GenBank/DDBJ whole genome shotgun (WGS) entry which is preliminary data.</text>
</comment>
<dbReference type="FunFam" id="3.30.70.100:FF:000001">
    <property type="entry name" value="ATPase copper transporting beta"/>
    <property type="match status" value="1"/>
</dbReference>
<dbReference type="CDD" id="cd00371">
    <property type="entry name" value="HMA"/>
    <property type="match status" value="2"/>
</dbReference>
<gene>
    <name evidence="3" type="ORF">PC129_g24891</name>
</gene>
<name>A0A8T1GYF8_9STRA</name>
<dbReference type="SUPFAM" id="SSF55008">
    <property type="entry name" value="HMA, heavy metal-associated domain"/>
    <property type="match status" value="3"/>
</dbReference>
<dbReference type="InterPro" id="IPR006121">
    <property type="entry name" value="HMA_dom"/>
</dbReference>
<evidence type="ECO:0000256" key="1">
    <source>
        <dbReference type="ARBA" id="ARBA00022723"/>
    </source>
</evidence>
<dbReference type="Proteomes" id="UP000760860">
    <property type="component" value="Unassembled WGS sequence"/>
</dbReference>
<evidence type="ECO:0000313" key="4">
    <source>
        <dbReference type="Proteomes" id="UP000760860"/>
    </source>
</evidence>
<feature type="domain" description="HMA" evidence="2">
    <location>
        <begin position="1"/>
        <end position="50"/>
    </location>
</feature>
<proteinExistence type="predicted"/>
<organism evidence="3 4">
    <name type="scientific">Phytophthora cactorum</name>
    <dbReference type="NCBI Taxonomy" id="29920"/>
    <lineage>
        <taxon>Eukaryota</taxon>
        <taxon>Sar</taxon>
        <taxon>Stramenopiles</taxon>
        <taxon>Oomycota</taxon>
        <taxon>Peronosporomycetes</taxon>
        <taxon>Peronosporales</taxon>
        <taxon>Peronosporaceae</taxon>
        <taxon>Phytophthora</taxon>
    </lineage>
</organism>
<dbReference type="GO" id="GO:0046872">
    <property type="term" value="F:metal ion binding"/>
    <property type="evidence" value="ECO:0007669"/>
    <property type="project" value="UniProtKB-KW"/>
</dbReference>
<keyword evidence="1" id="KW-0479">Metal-binding</keyword>
<evidence type="ECO:0000313" key="3">
    <source>
        <dbReference type="EMBL" id="KAG3194862.1"/>
    </source>
</evidence>
<dbReference type="PROSITE" id="PS50846">
    <property type="entry name" value="HMA_2"/>
    <property type="match status" value="2"/>
</dbReference>
<evidence type="ECO:0000259" key="2">
    <source>
        <dbReference type="PROSITE" id="PS50846"/>
    </source>
</evidence>
<dbReference type="InterPro" id="IPR036163">
    <property type="entry name" value="HMA_dom_sf"/>
</dbReference>